<dbReference type="EMBL" id="JAUJDW010000075">
    <property type="protein sequence ID" value="KAK0642377.1"/>
    <property type="molecule type" value="Genomic_DNA"/>
</dbReference>
<evidence type="ECO:0000256" key="5">
    <source>
        <dbReference type="ARBA" id="ARBA00023002"/>
    </source>
</evidence>
<comment type="cofactor">
    <cofactor evidence="1">
        <name>Cu(2+)</name>
        <dbReference type="ChEBI" id="CHEBI:29036"/>
    </cofactor>
</comment>
<organism evidence="13 14">
    <name type="scientific">Lasiodiplodia hormozganensis</name>
    <dbReference type="NCBI Taxonomy" id="869390"/>
    <lineage>
        <taxon>Eukaryota</taxon>
        <taxon>Fungi</taxon>
        <taxon>Dikarya</taxon>
        <taxon>Ascomycota</taxon>
        <taxon>Pezizomycotina</taxon>
        <taxon>Dothideomycetes</taxon>
        <taxon>Dothideomycetes incertae sedis</taxon>
        <taxon>Botryosphaeriales</taxon>
        <taxon>Botryosphaeriaceae</taxon>
        <taxon>Lasiodiplodia</taxon>
    </lineage>
</organism>
<dbReference type="Gene3D" id="2.60.310.20">
    <property type="match status" value="1"/>
</dbReference>
<dbReference type="Pfam" id="PF00264">
    <property type="entry name" value="Tyrosinase"/>
    <property type="match status" value="1"/>
</dbReference>
<name>A0AA39XY02_9PEZI</name>
<reference evidence="13" key="1">
    <citation type="submission" date="2023-06" db="EMBL/GenBank/DDBJ databases">
        <title>Multi-omics analyses reveal the molecular pathogenesis toolkit of Lasiodiplodia hormozganensis, a cross-kingdom pathogen.</title>
        <authorList>
            <person name="Felix C."/>
            <person name="Meneses R."/>
            <person name="Goncalves M.F.M."/>
            <person name="Tilleman L."/>
            <person name="Duarte A.S."/>
            <person name="Jorrin-Novo J.V."/>
            <person name="Van De Peer Y."/>
            <person name="Deforce D."/>
            <person name="Van Nieuwerburgh F."/>
            <person name="Esteves A.C."/>
            <person name="Alves A."/>
        </authorList>
    </citation>
    <scope>NUCLEOTIDE SEQUENCE</scope>
    <source>
        <strain evidence="13">CBS 339.90</strain>
    </source>
</reference>
<comment type="similarity">
    <text evidence="2">Belongs to the tyrosinase family.</text>
</comment>
<evidence type="ECO:0000256" key="11">
    <source>
        <dbReference type="SAM" id="MobiDB-lite"/>
    </source>
</evidence>
<dbReference type="SUPFAM" id="SSF48056">
    <property type="entry name" value="Di-copper centre-containing domain"/>
    <property type="match status" value="1"/>
</dbReference>
<dbReference type="InterPro" id="IPR041640">
    <property type="entry name" value="Tyrosinase_C"/>
</dbReference>
<evidence type="ECO:0000256" key="6">
    <source>
        <dbReference type="ARBA" id="ARBA00023008"/>
    </source>
</evidence>
<comment type="caution">
    <text evidence="13">The sequence shown here is derived from an EMBL/GenBank/DDBJ whole genome shotgun (WGS) entry which is preliminary data.</text>
</comment>
<dbReference type="PROSITE" id="PS00498">
    <property type="entry name" value="TYROSINASE_2"/>
    <property type="match status" value="1"/>
</dbReference>
<dbReference type="InterPro" id="IPR050316">
    <property type="entry name" value="Tyrosinase/Hemocyanin"/>
</dbReference>
<keyword evidence="8" id="KW-0470">Melanin biosynthesis</keyword>
<keyword evidence="7" id="KW-0503">Monooxygenase</keyword>
<evidence type="ECO:0000313" key="14">
    <source>
        <dbReference type="Proteomes" id="UP001175001"/>
    </source>
</evidence>
<proteinExistence type="inferred from homology"/>
<dbReference type="InterPro" id="IPR008922">
    <property type="entry name" value="Di-copper_centre_dom_sf"/>
</dbReference>
<dbReference type="Pfam" id="PF18132">
    <property type="entry name" value="Tyrosinase_C"/>
    <property type="match status" value="1"/>
</dbReference>
<dbReference type="PRINTS" id="PR00092">
    <property type="entry name" value="TYROSINASE"/>
</dbReference>
<feature type="region of interest" description="Disordered" evidence="11">
    <location>
        <begin position="1"/>
        <end position="41"/>
    </location>
</feature>
<keyword evidence="5" id="KW-0560">Oxidoreductase</keyword>
<comment type="catalytic activity">
    <reaction evidence="9">
        <text>2 L-dopa + O2 = 2 L-dopaquinone + 2 H2O</text>
        <dbReference type="Rhea" id="RHEA:34287"/>
        <dbReference type="ChEBI" id="CHEBI:15377"/>
        <dbReference type="ChEBI" id="CHEBI:15379"/>
        <dbReference type="ChEBI" id="CHEBI:57504"/>
        <dbReference type="ChEBI" id="CHEBI:57924"/>
        <dbReference type="EC" id="1.14.18.1"/>
    </reaction>
</comment>
<dbReference type="GO" id="GO:0004503">
    <property type="term" value="F:tyrosinase activity"/>
    <property type="evidence" value="ECO:0007669"/>
    <property type="project" value="UniProtKB-EC"/>
</dbReference>
<keyword evidence="14" id="KW-1185">Reference proteome</keyword>
<accession>A0AA39XY02</accession>
<keyword evidence="6" id="KW-0186">Copper</keyword>
<evidence type="ECO:0000256" key="2">
    <source>
        <dbReference type="ARBA" id="ARBA00009928"/>
    </source>
</evidence>
<evidence type="ECO:0000256" key="3">
    <source>
        <dbReference type="ARBA" id="ARBA00011906"/>
    </source>
</evidence>
<dbReference type="AlphaFoldDB" id="A0AA39XY02"/>
<evidence type="ECO:0000313" key="13">
    <source>
        <dbReference type="EMBL" id="KAK0642377.1"/>
    </source>
</evidence>
<dbReference type="PANTHER" id="PTHR11474:SF76">
    <property type="entry name" value="SHKT DOMAIN-CONTAINING PROTEIN"/>
    <property type="match status" value="1"/>
</dbReference>
<sequence length="652" mass="73746">MSSQYRPAIRNGHGNGHDNSHSNAGVDPNGHVPVTPIPLNPDELPSRRNANLWFEEAEKRGDAALELSLFIRAMTTFQKLGPRDQLSYFRIAGIHGFPENVSWNMEMDPIARDDPHLADKIKAGEGGFYCMHNQYRFGTWHRVYMMLFERRVSDLMKEEVKAMNVQDEKDRAAWEAAAVRWRLPYWDWALDPRLPKLASMENITIVTRWNAATKQFELEDVPNPMYRFQMPGGRAMGDKFYGDYRVDRADGLPFDLCKGTSRHGISWYAEKSSWIDGVTDVDEVNAALEHPEWPSTTSAVQDHDTIKDAVQRLLNPDYNASWEQFISTKYEKQDDSAKDYISLEAIHNNLHNWIGGSDAMKAGGAGHMCSVPVAAFDPVFWLHHCNVDRLMYLWQAIKSNNEKWFNNAADGDDNAQAPLRPFRRPENSDEFYDSNKVRSLSGLNYTYDDIVIQTADAEHSIMDRLNEALSDDTRLAKRINGLYGELLPHIKDPQGAEGVDFIVNVVYNRFALGGLRYTLRFFLGDDRVGSIHTFSSPIRGPDGGAVRCAECAKQADAKVLSRAQVPILRAVRSRRPPKAGEDAGAYKERMDAYLKENLRWVAVLDSGAEIPKAALPDVEITVLAGKFEARGSNDEWVRFGHHALLEGATRKL</sequence>
<evidence type="ECO:0000256" key="8">
    <source>
        <dbReference type="ARBA" id="ARBA00023101"/>
    </source>
</evidence>
<evidence type="ECO:0000256" key="1">
    <source>
        <dbReference type="ARBA" id="ARBA00001973"/>
    </source>
</evidence>
<keyword evidence="4" id="KW-0479">Metal-binding</keyword>
<evidence type="ECO:0000256" key="4">
    <source>
        <dbReference type="ARBA" id="ARBA00022723"/>
    </source>
</evidence>
<feature type="domain" description="Tyrosinase copper-binding" evidence="12">
    <location>
        <begin position="377"/>
        <end position="388"/>
    </location>
</feature>
<dbReference type="EC" id="1.14.18.1" evidence="3"/>
<dbReference type="Gene3D" id="1.10.1280.10">
    <property type="entry name" value="Di-copper center containing domain from catechol oxidase"/>
    <property type="match status" value="1"/>
</dbReference>
<gene>
    <name evidence="13" type="primary">tyr1_1</name>
    <name evidence="13" type="ORF">DIS24_g9104</name>
</gene>
<evidence type="ECO:0000256" key="7">
    <source>
        <dbReference type="ARBA" id="ARBA00023033"/>
    </source>
</evidence>
<protein>
    <recommendedName>
        <fullName evidence="3">tyrosinase</fullName>
        <ecNumber evidence="3">1.14.18.1</ecNumber>
    </recommendedName>
</protein>
<dbReference type="PANTHER" id="PTHR11474">
    <property type="entry name" value="TYROSINASE FAMILY MEMBER"/>
    <property type="match status" value="1"/>
</dbReference>
<comment type="catalytic activity">
    <reaction evidence="10">
        <text>L-tyrosine + O2 = L-dopaquinone + H2O</text>
        <dbReference type="Rhea" id="RHEA:18117"/>
        <dbReference type="ChEBI" id="CHEBI:15377"/>
        <dbReference type="ChEBI" id="CHEBI:15379"/>
        <dbReference type="ChEBI" id="CHEBI:57924"/>
        <dbReference type="ChEBI" id="CHEBI:58315"/>
        <dbReference type="EC" id="1.14.18.1"/>
    </reaction>
</comment>
<evidence type="ECO:0000256" key="9">
    <source>
        <dbReference type="ARBA" id="ARBA00048233"/>
    </source>
</evidence>
<dbReference type="Proteomes" id="UP001175001">
    <property type="component" value="Unassembled WGS sequence"/>
</dbReference>
<dbReference type="InterPro" id="IPR002227">
    <property type="entry name" value="Tyrosinase_Cu-bd"/>
</dbReference>
<evidence type="ECO:0000259" key="12">
    <source>
        <dbReference type="PROSITE" id="PS00498"/>
    </source>
</evidence>
<dbReference type="GO" id="GO:0042438">
    <property type="term" value="P:melanin biosynthetic process"/>
    <property type="evidence" value="ECO:0007669"/>
    <property type="project" value="UniProtKB-KW"/>
</dbReference>
<dbReference type="GO" id="GO:0046872">
    <property type="term" value="F:metal ion binding"/>
    <property type="evidence" value="ECO:0007669"/>
    <property type="project" value="UniProtKB-KW"/>
</dbReference>
<evidence type="ECO:0000256" key="10">
    <source>
        <dbReference type="ARBA" id="ARBA00048881"/>
    </source>
</evidence>